<dbReference type="GO" id="GO:0008765">
    <property type="term" value="F:UDP-N-acetylmuramoylalanyl-D-glutamate-2,6-diaminopimelate ligase activity"/>
    <property type="evidence" value="ECO:0007669"/>
    <property type="project" value="UniProtKB-UniRule"/>
</dbReference>
<dbReference type="InterPro" id="IPR005761">
    <property type="entry name" value="UDP-N-AcMur-Glu-dNH2Pim_ligase"/>
</dbReference>
<feature type="binding site" evidence="8">
    <location>
        <position position="179"/>
    </location>
    <ligand>
        <name>UDP-N-acetyl-alpha-D-muramoyl-L-alanyl-D-glutamate</name>
        <dbReference type="ChEBI" id="CHEBI:83900"/>
    </ligand>
</feature>
<dbReference type="Gene3D" id="3.40.1190.10">
    <property type="entry name" value="Mur-like, catalytic domain"/>
    <property type="match status" value="1"/>
</dbReference>
<keyword evidence="8" id="KW-0067">ATP-binding</keyword>
<dbReference type="InterPro" id="IPR013221">
    <property type="entry name" value="Mur_ligase_cen"/>
</dbReference>
<dbReference type="GO" id="GO:0008360">
    <property type="term" value="P:regulation of cell shape"/>
    <property type="evidence" value="ECO:0007669"/>
    <property type="project" value="UniProtKB-KW"/>
</dbReference>
<feature type="binding site" evidence="8">
    <location>
        <position position="463"/>
    </location>
    <ligand>
        <name>meso-2,6-diaminopimelate</name>
        <dbReference type="ChEBI" id="CHEBI:57791"/>
    </ligand>
</feature>
<dbReference type="GO" id="GO:0000287">
    <property type="term" value="F:magnesium ion binding"/>
    <property type="evidence" value="ECO:0007669"/>
    <property type="project" value="UniProtKB-UniRule"/>
</dbReference>
<keyword evidence="4 8" id="KW-0133">Cell shape</keyword>
<evidence type="ECO:0000256" key="8">
    <source>
        <dbReference type="HAMAP-Rule" id="MF_00208"/>
    </source>
</evidence>
<evidence type="ECO:0000259" key="11">
    <source>
        <dbReference type="Pfam" id="PF02875"/>
    </source>
</evidence>
<dbReference type="NCBIfam" id="NF001126">
    <property type="entry name" value="PRK00139.1-4"/>
    <property type="match status" value="1"/>
</dbReference>
<evidence type="ECO:0000256" key="4">
    <source>
        <dbReference type="ARBA" id="ARBA00022960"/>
    </source>
</evidence>
<dbReference type="InterPro" id="IPR004101">
    <property type="entry name" value="Mur_ligase_C"/>
</dbReference>
<evidence type="ECO:0000256" key="7">
    <source>
        <dbReference type="ARBA" id="ARBA00023316"/>
    </source>
</evidence>
<keyword evidence="3 8" id="KW-0132">Cell division</keyword>
<feature type="binding site" evidence="8">
    <location>
        <position position="459"/>
    </location>
    <ligand>
        <name>meso-2,6-diaminopimelate</name>
        <dbReference type="ChEBI" id="CHEBI:57791"/>
    </ligand>
</feature>
<dbReference type="GO" id="GO:0009252">
    <property type="term" value="P:peptidoglycan biosynthetic process"/>
    <property type="evidence" value="ECO:0007669"/>
    <property type="project" value="UniProtKB-UniRule"/>
</dbReference>
<dbReference type="Pfam" id="PF08245">
    <property type="entry name" value="Mur_ligase_M"/>
    <property type="match status" value="1"/>
</dbReference>
<proteinExistence type="inferred from homology"/>
<keyword evidence="8" id="KW-0963">Cytoplasm</keyword>
<accession>A0A5C7FBC6</accession>
<dbReference type="GO" id="GO:0005737">
    <property type="term" value="C:cytoplasm"/>
    <property type="evidence" value="ECO:0007669"/>
    <property type="project" value="UniProtKB-SubCell"/>
</dbReference>
<keyword evidence="8" id="KW-0460">Magnesium</keyword>
<dbReference type="Gene3D" id="3.40.1390.10">
    <property type="entry name" value="MurE/MurF, N-terminal domain"/>
    <property type="match status" value="1"/>
</dbReference>
<dbReference type="KEGG" id="ahal:FTX54_009770"/>
<dbReference type="InterPro" id="IPR035911">
    <property type="entry name" value="MurE/MurF_N"/>
</dbReference>
<evidence type="ECO:0000256" key="1">
    <source>
        <dbReference type="ARBA" id="ARBA00004752"/>
    </source>
</evidence>
<comment type="function">
    <text evidence="8">Catalyzes the addition of meso-diaminopimelic acid to the nucleotide precursor UDP-N-acetylmuramoyl-L-alanyl-D-glutamate (UMAG) in the biosynthesis of bacterial cell-wall peptidoglycan.</text>
</comment>
<evidence type="ECO:0000256" key="9">
    <source>
        <dbReference type="RuleBase" id="RU004135"/>
    </source>
</evidence>
<feature type="modified residue" description="N6-carboxylysine" evidence="8">
    <location>
        <position position="219"/>
    </location>
</feature>
<sequence length="490" mass="54358">MMSLKEIVSLLPVCEVSGFEEKTIIETISMDSRLIEKKSLFFCVPGFTVDGHDFAQEAVEAGAAALVTDRPIQMSVPVIQVPDVRRAMALISARFYEYPSQELKMIGVTGTNGKTSVTHFLEQMLELLEVETGIIGTMYTKYAGKEISSNNTTPESIVLQKILRDMRDAETEAAAMEVSSHALSNGRIHGTRFDIAVYTNLSQDHLDYHATMEDYARAKSLLFAQLGSGFVKERQPYSVINVDDPYSEIMMEASAAPLITYGLSKHAAVRAEEVELSGGRSNFYFCAPGIRDHVTLNLPGRFSIYNALAAASALYAYGWRWQEIIPLIPLLKGVRGRFEPVFSSAPVHALVDYAHTPDSLENVLQTIKDAAEGKIITVIGCGGDRDRKKRPLMAAIAEKYSSFTYLTSDNPRTEKPEAIIEEMKSGMSGIRYNVIVDREEAINEAVRKAKPGDVVLIAGKGHETYQEIGRDRIYFDDKKAAEKALKEWVE</sequence>
<comment type="subcellular location">
    <subcellularLocation>
        <location evidence="8 9">Cytoplasm</location>
    </subcellularLocation>
</comment>
<evidence type="ECO:0000259" key="10">
    <source>
        <dbReference type="Pfam" id="PF01225"/>
    </source>
</evidence>
<keyword evidence="6 8" id="KW-0131">Cell cycle</keyword>
<evidence type="ECO:0000256" key="2">
    <source>
        <dbReference type="ARBA" id="ARBA00005898"/>
    </source>
</evidence>
<comment type="similarity">
    <text evidence="2 8">Belongs to the MurCDEF family. MurE subfamily.</text>
</comment>
<evidence type="ECO:0000259" key="12">
    <source>
        <dbReference type="Pfam" id="PF08245"/>
    </source>
</evidence>
<dbReference type="GO" id="GO:0051301">
    <property type="term" value="P:cell division"/>
    <property type="evidence" value="ECO:0007669"/>
    <property type="project" value="UniProtKB-KW"/>
</dbReference>
<feature type="short sequence motif" description="Meso-diaminopimelate recognition motif" evidence="8">
    <location>
        <begin position="409"/>
        <end position="412"/>
    </location>
</feature>
<feature type="binding site" evidence="8">
    <location>
        <position position="385"/>
    </location>
    <ligand>
        <name>meso-2,6-diaminopimelate</name>
        <dbReference type="ChEBI" id="CHEBI:57791"/>
    </ligand>
</feature>
<evidence type="ECO:0000313" key="14">
    <source>
        <dbReference type="Proteomes" id="UP000321816"/>
    </source>
</evidence>
<dbReference type="Pfam" id="PF01225">
    <property type="entry name" value="Mur_ligase"/>
    <property type="match status" value="1"/>
</dbReference>
<evidence type="ECO:0000256" key="5">
    <source>
        <dbReference type="ARBA" id="ARBA00022984"/>
    </source>
</evidence>
<reference evidence="13 14" key="1">
    <citation type="submission" date="2024-01" db="EMBL/GenBank/DDBJ databases">
        <title>Complete Genome Sequence of Alkalicoccus halolimnae BZ-SZ-XJ29T, a Moderately Halophilic Bacterium Isolated from a Salt Lake.</title>
        <authorList>
            <person name="Zhao B."/>
        </authorList>
    </citation>
    <scope>NUCLEOTIDE SEQUENCE [LARGE SCALE GENOMIC DNA]</scope>
    <source>
        <strain evidence="13 14">BZ-SZ-XJ29</strain>
    </source>
</reference>
<dbReference type="EC" id="6.3.2.13" evidence="8"/>
<dbReference type="Proteomes" id="UP000321816">
    <property type="component" value="Chromosome"/>
</dbReference>
<dbReference type="GO" id="GO:0005524">
    <property type="term" value="F:ATP binding"/>
    <property type="evidence" value="ECO:0007669"/>
    <property type="project" value="UniProtKB-UniRule"/>
</dbReference>
<feature type="binding site" evidence="8">
    <location>
        <begin position="110"/>
        <end position="116"/>
    </location>
    <ligand>
        <name>ATP</name>
        <dbReference type="ChEBI" id="CHEBI:30616"/>
    </ligand>
</feature>
<feature type="domain" description="Mur ligase C-terminal" evidence="11">
    <location>
        <begin position="336"/>
        <end position="461"/>
    </location>
</feature>
<name>A0A5C7FBC6_9BACI</name>
<evidence type="ECO:0000256" key="6">
    <source>
        <dbReference type="ARBA" id="ARBA00023306"/>
    </source>
</evidence>
<feature type="binding site" evidence="8">
    <location>
        <begin position="409"/>
        <end position="412"/>
    </location>
    <ligand>
        <name>meso-2,6-diaminopimelate</name>
        <dbReference type="ChEBI" id="CHEBI:57791"/>
    </ligand>
</feature>
<evidence type="ECO:0000256" key="3">
    <source>
        <dbReference type="ARBA" id="ARBA00022618"/>
    </source>
</evidence>
<comment type="PTM">
    <text evidence="8">Carboxylation is probably crucial for Mg(2+) binding and, consequently, for the gamma-phosphate positioning of ATP.</text>
</comment>
<feature type="binding site" evidence="8">
    <location>
        <position position="187"/>
    </location>
    <ligand>
        <name>UDP-N-acetyl-alpha-D-muramoyl-L-alanyl-D-glutamate</name>
        <dbReference type="ChEBI" id="CHEBI:83900"/>
    </ligand>
</feature>
<evidence type="ECO:0000313" key="13">
    <source>
        <dbReference type="EMBL" id="WWD78716.1"/>
    </source>
</evidence>
<dbReference type="NCBIfam" id="TIGR01085">
    <property type="entry name" value="murE"/>
    <property type="match status" value="1"/>
</dbReference>
<feature type="domain" description="Mur ligase central" evidence="12">
    <location>
        <begin position="108"/>
        <end position="313"/>
    </location>
</feature>
<dbReference type="InterPro" id="IPR036565">
    <property type="entry name" value="Mur-like_cat_sf"/>
</dbReference>
<dbReference type="PANTHER" id="PTHR23135:SF4">
    <property type="entry name" value="UDP-N-ACETYLMURAMOYL-L-ALANYL-D-GLUTAMATE--2,6-DIAMINOPIMELATE LIGASE MURE HOMOLOG, CHLOROPLASTIC"/>
    <property type="match status" value="1"/>
</dbReference>
<comment type="caution">
    <text evidence="8">Lacks conserved residue(s) required for the propagation of feature annotation.</text>
</comment>
<dbReference type="HAMAP" id="MF_00208">
    <property type="entry name" value="MurE"/>
    <property type="match status" value="1"/>
</dbReference>
<organism evidence="13 14">
    <name type="scientific">Alkalicoccus halolimnae</name>
    <dbReference type="NCBI Taxonomy" id="1667239"/>
    <lineage>
        <taxon>Bacteria</taxon>
        <taxon>Bacillati</taxon>
        <taxon>Bacillota</taxon>
        <taxon>Bacilli</taxon>
        <taxon>Bacillales</taxon>
        <taxon>Bacillaceae</taxon>
        <taxon>Alkalicoccus</taxon>
    </lineage>
</organism>
<dbReference type="AlphaFoldDB" id="A0A5C7FBC6"/>
<keyword evidence="14" id="KW-1185">Reference proteome</keyword>
<keyword evidence="8" id="KW-0547">Nucleotide-binding</keyword>
<dbReference type="InterPro" id="IPR000713">
    <property type="entry name" value="Mur_ligase_N"/>
</dbReference>
<feature type="binding site" evidence="8">
    <location>
        <begin position="152"/>
        <end position="153"/>
    </location>
    <ligand>
        <name>UDP-N-acetyl-alpha-D-muramoyl-L-alanyl-D-glutamate</name>
        <dbReference type="ChEBI" id="CHEBI:83900"/>
    </ligand>
</feature>
<keyword evidence="8 13" id="KW-0436">Ligase</keyword>
<comment type="catalytic activity">
    <reaction evidence="8">
        <text>UDP-N-acetyl-alpha-D-muramoyl-L-alanyl-D-glutamate + meso-2,6-diaminopimelate + ATP = UDP-N-acetyl-alpha-D-muramoyl-L-alanyl-gamma-D-glutamyl-meso-2,6-diaminopimelate + ADP + phosphate + H(+)</text>
        <dbReference type="Rhea" id="RHEA:23676"/>
        <dbReference type="ChEBI" id="CHEBI:15378"/>
        <dbReference type="ChEBI" id="CHEBI:30616"/>
        <dbReference type="ChEBI" id="CHEBI:43474"/>
        <dbReference type="ChEBI" id="CHEBI:57791"/>
        <dbReference type="ChEBI" id="CHEBI:83900"/>
        <dbReference type="ChEBI" id="CHEBI:83905"/>
        <dbReference type="ChEBI" id="CHEBI:456216"/>
        <dbReference type="EC" id="6.3.2.13"/>
    </reaction>
</comment>
<protein>
    <recommendedName>
        <fullName evidence="8">UDP-N-acetylmuramoyl-L-alanyl-D-glutamate--2,6-diaminopimelate ligase</fullName>
        <ecNumber evidence="8">6.3.2.13</ecNumber>
    </recommendedName>
    <alternativeName>
        <fullName evidence="8">Meso-A2pm-adding enzyme</fullName>
    </alternativeName>
    <alternativeName>
        <fullName evidence="8">Meso-diaminopimelate-adding enzyme</fullName>
    </alternativeName>
    <alternativeName>
        <fullName evidence="8">UDP-MurNAc-L-Ala-D-Glu:meso-diaminopimelate ligase</fullName>
    </alternativeName>
    <alternativeName>
        <fullName evidence="8">UDP-MurNAc-tripeptide synthetase</fullName>
    </alternativeName>
    <alternativeName>
        <fullName evidence="8">UDP-N-acetylmuramyl-tripeptide synthetase</fullName>
    </alternativeName>
</protein>
<comment type="pathway">
    <text evidence="1 8 9">Cell wall biogenesis; peptidoglycan biosynthesis.</text>
</comment>
<dbReference type="PANTHER" id="PTHR23135">
    <property type="entry name" value="MUR LIGASE FAMILY MEMBER"/>
    <property type="match status" value="1"/>
</dbReference>
<dbReference type="SUPFAM" id="SSF53623">
    <property type="entry name" value="MurD-like peptide ligases, catalytic domain"/>
    <property type="match status" value="1"/>
</dbReference>
<dbReference type="EMBL" id="CP144914">
    <property type="protein sequence ID" value="WWD78716.1"/>
    <property type="molecule type" value="Genomic_DNA"/>
</dbReference>
<dbReference type="InterPro" id="IPR036615">
    <property type="entry name" value="Mur_ligase_C_dom_sf"/>
</dbReference>
<feature type="binding site" evidence="8">
    <location>
        <position position="32"/>
    </location>
    <ligand>
        <name>UDP-N-acetyl-alpha-D-muramoyl-L-alanyl-D-glutamate</name>
        <dbReference type="ChEBI" id="CHEBI:83900"/>
    </ligand>
</feature>
<dbReference type="SUPFAM" id="SSF53244">
    <property type="entry name" value="MurD-like peptide ligases, peptide-binding domain"/>
    <property type="match status" value="1"/>
</dbReference>
<dbReference type="GO" id="GO:0071555">
    <property type="term" value="P:cell wall organization"/>
    <property type="evidence" value="ECO:0007669"/>
    <property type="project" value="UniProtKB-KW"/>
</dbReference>
<feature type="binding site" evidence="8">
    <location>
        <position position="151"/>
    </location>
    <ligand>
        <name>UDP-N-acetyl-alpha-D-muramoyl-L-alanyl-D-glutamate</name>
        <dbReference type="ChEBI" id="CHEBI:83900"/>
    </ligand>
</feature>
<feature type="domain" description="Mur ligase N-terminal catalytic" evidence="10">
    <location>
        <begin position="25"/>
        <end position="96"/>
    </location>
</feature>
<dbReference type="NCBIfam" id="NF001124">
    <property type="entry name" value="PRK00139.1-2"/>
    <property type="match status" value="1"/>
</dbReference>
<dbReference type="RefSeq" id="WP_147802411.1">
    <property type="nucleotide sequence ID" value="NZ_CP144914.1"/>
</dbReference>
<dbReference type="Pfam" id="PF02875">
    <property type="entry name" value="Mur_ligase_C"/>
    <property type="match status" value="1"/>
</dbReference>
<keyword evidence="7 8" id="KW-0961">Cell wall biogenesis/degradation</keyword>
<dbReference type="OrthoDB" id="9800958at2"/>
<keyword evidence="5 8" id="KW-0573">Peptidoglycan synthesis</keyword>
<dbReference type="Gene3D" id="3.90.190.20">
    <property type="entry name" value="Mur ligase, C-terminal domain"/>
    <property type="match status" value="1"/>
</dbReference>
<dbReference type="SUPFAM" id="SSF63418">
    <property type="entry name" value="MurE/MurF N-terminal domain"/>
    <property type="match status" value="1"/>
</dbReference>
<comment type="cofactor">
    <cofactor evidence="8">
        <name>Mg(2+)</name>
        <dbReference type="ChEBI" id="CHEBI:18420"/>
    </cofactor>
</comment>
<gene>
    <name evidence="8" type="primary">murE</name>
    <name evidence="13" type="ORF">FTX54_009770</name>
</gene>